<sequence length="384" mass="43726">MENKKEMTIPNVSAATDAEQSLSKCTDNSIVNQDTDFKGYEQSFEEMQREILRQLDPSYLKTVSMTTLYDTVFEVQTPLIDGLLQRGTYLFVGSPKVGKSFMMAQLAYHISTGTPLWEYKVRKATVLYFALEDDYPRLQKRLFQMFGAKETGNLYFATECKTVNGGLEEQIRGFMREHPDTGLIIIDTLKRVREAGGADYSYASDYDVVARLKALADSYKVSMLIVHHTRKQKSEDIFDMISGTNGLMGAADGAFVLSKDKRASNNATLDVAGRDQQDMKIHLVRDSERLVWNFAKSETEMWKEPPEPLLEKIADTLFSESDRWEGTASELCERLAVDIKPNVLSLRLSINASRLFRDYGIRYQNSRTHDGRKVSLWKETEQTA</sequence>
<dbReference type="EMBL" id="CYZN01000010">
    <property type="protein sequence ID" value="CUO04838.1"/>
    <property type="molecule type" value="Genomic_DNA"/>
</dbReference>
<name>A0A174BZ83_9FIRM</name>
<evidence type="ECO:0000313" key="2">
    <source>
        <dbReference type="Proteomes" id="UP000095431"/>
    </source>
</evidence>
<protein>
    <submittedName>
        <fullName evidence="1">Replicative DNA helicase</fullName>
    </submittedName>
</protein>
<accession>A0A174BZ83</accession>
<keyword evidence="1" id="KW-0067">ATP-binding</keyword>
<dbReference type="Proteomes" id="UP000095431">
    <property type="component" value="Unassembled WGS sequence"/>
</dbReference>
<dbReference type="InterPro" id="IPR027417">
    <property type="entry name" value="P-loop_NTPase"/>
</dbReference>
<dbReference type="Pfam" id="PF13481">
    <property type="entry name" value="AAA_25"/>
    <property type="match status" value="1"/>
</dbReference>
<dbReference type="GO" id="GO:0004386">
    <property type="term" value="F:helicase activity"/>
    <property type="evidence" value="ECO:0007669"/>
    <property type="project" value="UniProtKB-KW"/>
</dbReference>
<dbReference type="GeneID" id="86194809"/>
<dbReference type="RefSeq" id="WP_055200169.1">
    <property type="nucleotide sequence ID" value="NZ_BTHH01000008.1"/>
</dbReference>
<keyword evidence="1" id="KW-0547">Nucleotide-binding</keyword>
<gene>
    <name evidence="1" type="ORF">ERS852478_01702</name>
</gene>
<organism evidence="1 2">
    <name type="scientific">Blautia wexlerae</name>
    <dbReference type="NCBI Taxonomy" id="418240"/>
    <lineage>
        <taxon>Bacteria</taxon>
        <taxon>Bacillati</taxon>
        <taxon>Bacillota</taxon>
        <taxon>Clostridia</taxon>
        <taxon>Lachnospirales</taxon>
        <taxon>Lachnospiraceae</taxon>
        <taxon>Blautia</taxon>
    </lineage>
</organism>
<keyword evidence="1" id="KW-0347">Helicase</keyword>
<dbReference type="SUPFAM" id="SSF52540">
    <property type="entry name" value="P-loop containing nucleoside triphosphate hydrolases"/>
    <property type="match status" value="1"/>
</dbReference>
<dbReference type="Gene3D" id="3.40.50.300">
    <property type="entry name" value="P-loop containing nucleotide triphosphate hydrolases"/>
    <property type="match status" value="1"/>
</dbReference>
<keyword evidence="1" id="KW-0378">Hydrolase</keyword>
<proteinExistence type="predicted"/>
<reference evidence="1 2" key="1">
    <citation type="submission" date="2015-09" db="EMBL/GenBank/DDBJ databases">
        <authorList>
            <consortium name="Pathogen Informatics"/>
        </authorList>
    </citation>
    <scope>NUCLEOTIDE SEQUENCE [LARGE SCALE GENOMIC DNA]</scope>
    <source>
        <strain evidence="1 2">2789STDY5834863</strain>
    </source>
</reference>
<evidence type="ECO:0000313" key="1">
    <source>
        <dbReference type="EMBL" id="CUO04838.1"/>
    </source>
</evidence>
<dbReference type="AlphaFoldDB" id="A0A174BZ83"/>